<dbReference type="InterPro" id="IPR039135">
    <property type="entry name" value="NAT9-like"/>
</dbReference>
<proteinExistence type="inferred from homology"/>
<dbReference type="PANTHER" id="PTHR13256:SF16">
    <property type="entry name" value="ALPHA_BETA-TUBULIN-N-ACETYLTRANSFERASE 9"/>
    <property type="match status" value="1"/>
</dbReference>
<comment type="similarity">
    <text evidence="1">Belongs to the acetyltransferase family. GNAT subfamily.</text>
</comment>
<evidence type="ECO:0000256" key="3">
    <source>
        <dbReference type="ARBA" id="ARBA00023315"/>
    </source>
</evidence>
<evidence type="ECO:0000256" key="2">
    <source>
        <dbReference type="ARBA" id="ARBA00022679"/>
    </source>
</evidence>
<keyword evidence="2" id="KW-0808">Transferase</keyword>
<reference evidence="6" key="2">
    <citation type="submission" date="2023-03" db="EMBL/GenBank/DDBJ databases">
        <authorList>
            <person name="Inwood S.N."/>
            <person name="Skelly J.G."/>
            <person name="Guhlin J."/>
            <person name="Harrop T.W.R."/>
            <person name="Goldson S.G."/>
            <person name="Dearden P.K."/>
        </authorList>
    </citation>
    <scope>NUCLEOTIDE SEQUENCE</scope>
    <source>
        <strain evidence="6">Lincoln</strain>
        <tissue evidence="6">Whole body</tissue>
    </source>
</reference>
<dbReference type="Pfam" id="PF13302">
    <property type="entry name" value="Acetyltransf_3"/>
    <property type="match status" value="1"/>
</dbReference>
<dbReference type="FunFam" id="3.40.630.30:FF:000248">
    <property type="entry name" value="N-acetyltransferase 9-like protein"/>
    <property type="match status" value="1"/>
</dbReference>
<evidence type="ECO:0000256" key="1">
    <source>
        <dbReference type="ARBA" id="ARBA00009342"/>
    </source>
</evidence>
<keyword evidence="3" id="KW-0012">Acyltransferase</keyword>
<dbReference type="AlphaFoldDB" id="A0AA39FEN4"/>
<name>A0AA39FEN4_MICHY</name>
<organism evidence="6 7">
    <name type="scientific">Microctonus hyperodae</name>
    <name type="common">Parasitoid wasp</name>
    <dbReference type="NCBI Taxonomy" id="165561"/>
    <lineage>
        <taxon>Eukaryota</taxon>
        <taxon>Metazoa</taxon>
        <taxon>Ecdysozoa</taxon>
        <taxon>Arthropoda</taxon>
        <taxon>Hexapoda</taxon>
        <taxon>Insecta</taxon>
        <taxon>Pterygota</taxon>
        <taxon>Neoptera</taxon>
        <taxon>Endopterygota</taxon>
        <taxon>Hymenoptera</taxon>
        <taxon>Apocrita</taxon>
        <taxon>Ichneumonoidea</taxon>
        <taxon>Braconidae</taxon>
        <taxon>Euphorinae</taxon>
        <taxon>Microctonus</taxon>
    </lineage>
</organism>
<dbReference type="Gene3D" id="3.40.630.30">
    <property type="match status" value="1"/>
</dbReference>
<feature type="domain" description="N-acetyltransferase" evidence="5">
    <location>
        <begin position="14"/>
        <end position="158"/>
    </location>
</feature>
<accession>A0AA39FEN4</accession>
<dbReference type="InterPro" id="IPR016181">
    <property type="entry name" value="Acyl_CoA_acyltransferase"/>
</dbReference>
<dbReference type="PANTHER" id="PTHR13256">
    <property type="entry name" value="N-ACETYLTRANSFERASE 9"/>
    <property type="match status" value="1"/>
</dbReference>
<keyword evidence="7" id="KW-1185">Reference proteome</keyword>
<protein>
    <recommendedName>
        <fullName evidence="4">N-acetyltransferase 9-like protein</fullName>
    </recommendedName>
</protein>
<evidence type="ECO:0000313" key="6">
    <source>
        <dbReference type="EMBL" id="KAK0168088.1"/>
    </source>
</evidence>
<evidence type="ECO:0000259" key="5">
    <source>
        <dbReference type="Pfam" id="PF13302"/>
    </source>
</evidence>
<sequence>MKINLSTQILGANVCLVPYKEIHVERYHEWMKSPELQHLTGSEPLSIDEEYQMQKSWQEDENKCTFIILDRNQFLLYKNEVDSMIGDTNLYFNNFDEPHTAECEIMIAEEKARGQRLGWEAMILMLRYGIEKLQVNKYCAKIKMDNVSSIKMFGKLQFHEISRSTVFEEITFERLVDEQWIKWLISETLNSTRNENQ</sequence>
<dbReference type="InterPro" id="IPR000182">
    <property type="entry name" value="GNAT_dom"/>
</dbReference>
<dbReference type="Proteomes" id="UP001168972">
    <property type="component" value="Unassembled WGS sequence"/>
</dbReference>
<reference evidence="6" key="1">
    <citation type="journal article" date="2023" name="bioRxiv">
        <title>Scaffold-level genome assemblies of two parasitoid biocontrol wasps reveal the parthenogenesis mechanism and an associated novel virus.</title>
        <authorList>
            <person name="Inwood S."/>
            <person name="Skelly J."/>
            <person name="Guhlin J."/>
            <person name="Harrop T."/>
            <person name="Goldson S."/>
            <person name="Dearden P."/>
        </authorList>
    </citation>
    <scope>NUCLEOTIDE SEQUENCE</scope>
    <source>
        <strain evidence="6">Lincoln</strain>
        <tissue evidence="6">Whole body</tissue>
    </source>
</reference>
<dbReference type="EMBL" id="JAQQBR010001831">
    <property type="protein sequence ID" value="KAK0168088.1"/>
    <property type="molecule type" value="Genomic_DNA"/>
</dbReference>
<dbReference type="GO" id="GO:0008080">
    <property type="term" value="F:N-acetyltransferase activity"/>
    <property type="evidence" value="ECO:0007669"/>
    <property type="project" value="InterPro"/>
</dbReference>
<comment type="caution">
    <text evidence="6">The sequence shown here is derived from an EMBL/GenBank/DDBJ whole genome shotgun (WGS) entry which is preliminary data.</text>
</comment>
<evidence type="ECO:0000256" key="4">
    <source>
        <dbReference type="ARBA" id="ARBA00069551"/>
    </source>
</evidence>
<evidence type="ECO:0000313" key="7">
    <source>
        <dbReference type="Proteomes" id="UP001168972"/>
    </source>
</evidence>
<gene>
    <name evidence="6" type="ORF">PV327_001924</name>
</gene>
<dbReference type="SUPFAM" id="SSF55729">
    <property type="entry name" value="Acyl-CoA N-acyltransferases (Nat)"/>
    <property type="match status" value="1"/>
</dbReference>